<accession>A0A0D0UHZ3</accession>
<dbReference type="HOGENOM" id="CLU_2209911_0_0_1"/>
<name>A0A0D0UHZ3_CRYGA</name>
<sequence length="107" mass="12230">MRKIQEISQGAPASHRKGNARLHRRIWSQKKTATTGTKLTTLLILELSEETDAKSYNISFTGTVMLCTRERGRTRMVLEETTVHSFKNFIKRIPENQGSCPLPSERK</sequence>
<evidence type="ECO:0000256" key="1">
    <source>
        <dbReference type="SAM" id="MobiDB-lite"/>
    </source>
</evidence>
<dbReference type="EMBL" id="KN847979">
    <property type="protein sequence ID" value="KIR47863.1"/>
    <property type="molecule type" value="Genomic_DNA"/>
</dbReference>
<organism evidence="2">
    <name type="scientific">Cryptococcus bacillisporus CA1280</name>
    <dbReference type="NCBI Taxonomy" id="1296109"/>
    <lineage>
        <taxon>Eukaryota</taxon>
        <taxon>Fungi</taxon>
        <taxon>Dikarya</taxon>
        <taxon>Basidiomycota</taxon>
        <taxon>Agaricomycotina</taxon>
        <taxon>Tremellomycetes</taxon>
        <taxon>Tremellales</taxon>
        <taxon>Cryptococcaceae</taxon>
        <taxon>Cryptococcus</taxon>
        <taxon>Cryptococcus gattii species complex</taxon>
    </lineage>
</organism>
<protein>
    <submittedName>
        <fullName evidence="2">Uncharacterized protein</fullName>
    </submittedName>
</protein>
<evidence type="ECO:0000313" key="2">
    <source>
        <dbReference type="EMBL" id="KIR47863.1"/>
    </source>
</evidence>
<proteinExistence type="predicted"/>
<feature type="region of interest" description="Disordered" evidence="1">
    <location>
        <begin position="1"/>
        <end position="25"/>
    </location>
</feature>
<gene>
    <name evidence="2" type="ORF">I312_03011</name>
</gene>
<dbReference type="AlphaFoldDB" id="A0A0D0UHZ3"/>
<feature type="compositionally biased region" description="Basic residues" evidence="1">
    <location>
        <begin position="14"/>
        <end position="25"/>
    </location>
</feature>
<reference evidence="2" key="1">
    <citation type="submission" date="2015-01" db="EMBL/GenBank/DDBJ databases">
        <title>The Genome Sequence of Cryptococcus gattii CA1280.</title>
        <authorList>
            <consortium name="The Broad Institute Genomics Platform"/>
            <person name="Cuomo C."/>
            <person name="Litvintseva A."/>
            <person name="Chen Y."/>
            <person name="Heitman J."/>
            <person name="Sun S."/>
            <person name="Springer D."/>
            <person name="Dromer F."/>
            <person name="Young S."/>
            <person name="Zeng Q."/>
            <person name="Gargeya S."/>
            <person name="Abouelleil A."/>
            <person name="Alvarado L."/>
            <person name="Chapman S.B."/>
            <person name="Gainer-Dewar J."/>
            <person name="Goldberg J."/>
            <person name="Griggs A."/>
            <person name="Gujja S."/>
            <person name="Hansen M."/>
            <person name="Howarth C."/>
            <person name="Imamovic A."/>
            <person name="Larimer J."/>
            <person name="Murphy C."/>
            <person name="Naylor J."/>
            <person name="Pearson M."/>
            <person name="Priest M."/>
            <person name="Roberts A."/>
            <person name="Saif S."/>
            <person name="Shea T."/>
            <person name="Sykes S."/>
            <person name="Wortman J."/>
            <person name="Nusbaum C."/>
            <person name="Birren B."/>
        </authorList>
    </citation>
    <scope>NUCLEOTIDE SEQUENCE [LARGE SCALE GENOMIC DNA]</scope>
    <source>
        <strain evidence="2">CA1280</strain>
    </source>
</reference>